<evidence type="ECO:0000313" key="3">
    <source>
        <dbReference type="EMBL" id="KZS62971.1"/>
    </source>
</evidence>
<feature type="region of interest" description="Disordered" evidence="1">
    <location>
        <begin position="852"/>
        <end position="872"/>
    </location>
</feature>
<evidence type="ECO:0000313" key="4">
    <source>
        <dbReference type="Proteomes" id="UP000077342"/>
    </source>
</evidence>
<protein>
    <submittedName>
        <fullName evidence="3">Uncharacterized protein</fullName>
    </submittedName>
</protein>
<keyword evidence="2" id="KW-0472">Membrane</keyword>
<evidence type="ECO:0000256" key="2">
    <source>
        <dbReference type="SAM" id="Phobius"/>
    </source>
</evidence>
<organism evidence="3 4">
    <name type="scientific">Mycobacterium ostraviense</name>
    <dbReference type="NCBI Taxonomy" id="2738409"/>
    <lineage>
        <taxon>Bacteria</taxon>
        <taxon>Bacillati</taxon>
        <taxon>Actinomycetota</taxon>
        <taxon>Actinomycetes</taxon>
        <taxon>Mycobacteriales</taxon>
        <taxon>Mycobacteriaceae</taxon>
        <taxon>Mycobacterium</taxon>
    </lineage>
</organism>
<dbReference type="Proteomes" id="UP000077342">
    <property type="component" value="Unassembled WGS sequence"/>
</dbReference>
<feature type="transmembrane region" description="Helical" evidence="2">
    <location>
        <begin position="559"/>
        <end position="581"/>
    </location>
</feature>
<sequence>MTALTVVLAPHAQSEDILAVLADYSAVGLLRSFAWVDAAAGTATSLPATLVTDGHMSPVVLQQVLTARKYDRVRLAVLVPVEAPVQARIPLAMEQFMEQVVRSSAIGAPITLLRLLYTPGAATALTADPALVLEGWHNLFIAPEDPSGPELAAVTLDRLADPLDIARYVAPVVAGVTGLWTDIDKTPFDALAVLPGLTIRAVRAFYRQLDTADVEERLRAQLFDPTGRLPLPRADRVPVVFIDDVPTATQSMARALWTKHRDVLRGPRLSVGGEGARRISMGIALKMFVSFLGSALWRAPSAWMSSALGSVSSVVATTVQTAVFGRSGSAYDVVAGAAPASWQDLGRSADTLGNALAEPSGGEHLVHQDLSRLWTDFVNVALTLADGGRRSESLEPVRVGAAVGVVRNCSDVVPSAADRFAAIPGSLAAVTGVSAVEATDLLGVAALRDRLLRTYGDPAAGVEARRAAANLDSWQQTVSKSYAWQVGSILVDYLQRSRNEVAGLVQQIRDTSNRDAVEERLSQRQHTVGMILKTFGWSVFGGLVLLAGAAALGWGGWKFALVTGGVLLALYLVITLALFLLTQRDLFAEMNLRQSQVSRLNAMHSNLRSAVQDLSRLSGAYGQLLAWSRVLGAVLRAPFGSAAVPSPASGQLVDGLPRSTRLGIAMPSSDDTQTAIDWIEQGLYSVGWLTRPWEDMLAEAGKQLREAPAALFVMPGVGTGSALDQWSSAVTTGKVRARGADALWQRVKHMLTESPGPIGDTITRAVFVPASGRTVPEAEFSTGVTDHRPERAAPFAGSLFTDAAITAGRSAAVLDESVMSRRGLGYRAVVVQASAGLLPYDFAVFAPRTSMATSPDAATDHDEPPGSGKLVF</sequence>
<feature type="transmembrane region" description="Helical" evidence="2">
    <location>
        <begin position="530"/>
        <end position="553"/>
    </location>
</feature>
<keyword evidence="2" id="KW-1133">Transmembrane helix</keyword>
<accession>A0A164AZS4</accession>
<keyword evidence="4" id="KW-1185">Reference proteome</keyword>
<name>A0A164AZS4_9MYCO</name>
<reference evidence="4" key="1">
    <citation type="submission" date="2016-04" db="EMBL/GenBank/DDBJ databases">
        <authorList>
            <person name="Strapagiel D."/>
            <person name="Borowka P."/>
            <person name="Marciniak B."/>
            <person name="Bakula Z."/>
            <person name="Van Ingen J."/>
            <person name="Safianowska A."/>
            <person name="Dziadek J."/>
            <person name="Jagielski T."/>
        </authorList>
    </citation>
    <scope>NUCLEOTIDE SEQUENCE [LARGE SCALE GENOMIC DNA]</scope>
    <source>
        <strain evidence="4">1010001458</strain>
    </source>
</reference>
<gene>
    <name evidence="3" type="ORF">A4G28_26295</name>
</gene>
<proteinExistence type="predicted"/>
<dbReference type="EMBL" id="LWCI01000101">
    <property type="protein sequence ID" value="KZS62971.1"/>
    <property type="molecule type" value="Genomic_DNA"/>
</dbReference>
<keyword evidence="2" id="KW-0812">Transmembrane</keyword>
<dbReference type="AlphaFoldDB" id="A0A164AZS4"/>
<comment type="caution">
    <text evidence="3">The sequence shown here is derived from an EMBL/GenBank/DDBJ whole genome shotgun (WGS) entry which is preliminary data.</text>
</comment>
<evidence type="ECO:0000256" key="1">
    <source>
        <dbReference type="SAM" id="MobiDB-lite"/>
    </source>
</evidence>
<dbReference type="RefSeq" id="WP_075510380.1">
    <property type="nucleotide sequence ID" value="NZ_LWCI01000101.1"/>
</dbReference>